<keyword evidence="2" id="KW-0002">3D-structure</keyword>
<reference evidence="2" key="3">
    <citation type="journal article" date="2024" name="Nat. Commun.">
        <title>Mechanisms of recalcitrant fucoidan breakdown in marine Planctomycetota.</title>
        <authorList>
            <person name="Perez-Cruz C."/>
            <person name="Moraleda-Montoya A."/>
            <person name="Liebana R."/>
            <person name="Terrones O."/>
            <person name="Arrizabalaga U."/>
            <person name="Garcia-Alija M."/>
            <person name="Lorizate M."/>
            <person name="Martinez Gascuena A."/>
            <person name="Garcia-Alvarez I."/>
            <person name="Nieto-Garai J.A."/>
            <person name="Olazar-Intxausti J."/>
            <person name="Rodriguez-Colinas B."/>
            <person name="Mann E."/>
            <person name="Chiara J.L."/>
            <person name="Contreras F.X."/>
            <person name="Guerin M.E."/>
            <person name="Trastoy B."/>
            <person name="Alonso-Saez L."/>
        </authorList>
    </citation>
    <scope>X-RAY CRYSTALLOGRAPHY (1.57 ANGSTROMS) OF 25-394 IN COMPLEX WITH CA(2+)</scope>
</reference>
<dbReference type="EMBL" id="ANOQ01000084">
    <property type="protein sequence ID" value="EMI43294.1"/>
    <property type="molecule type" value="Genomic_DNA"/>
</dbReference>
<gene>
    <name evidence="1" type="ORF">RRSWK_04259</name>
</gene>
<feature type="binding site" evidence="2">
    <location>
        <position position="32"/>
    </location>
    <ligand>
        <name>Ca(2+)</name>
        <dbReference type="ChEBI" id="CHEBI:29108"/>
    </ligand>
</feature>
<proteinExistence type="evidence at protein level"/>
<reference evidence="1" key="1">
    <citation type="submission" date="2012-12" db="EMBL/GenBank/DDBJ databases">
        <title>Permanent draft genome of Rhodopirellula rubra strain SWK7.</title>
        <authorList>
            <person name="Richter M."/>
            <person name="Richter-Heitmann T."/>
            <person name="Frank C."/>
            <person name="Harder J."/>
            <person name="Glockner F.O."/>
        </authorList>
    </citation>
    <scope>NUCLEOTIDE SEQUENCE</scope>
    <source>
        <strain evidence="1">SWK7</strain>
    </source>
</reference>
<sequence>MIKNAFCRLVAVFLCLWLAPAFAQMPAFSWDTVPVYLHFGSPTKMTDEQVQTAARLSNFICLEKAHGRTTDRQHPERIAAEDAQRIKTANPDAKILMYWNTLIAWPFTSYNSDFAETHPENWTLRDRSTGEPLLKAMHGSTPVYQYNLLNPDVRKWWADTIGGAVNEFNFDGVFMDAVSQSKRPLWLQKGWGLDKADELDAAAVDMMRQTKAIIGNNRLLIYNGFRSKSGGPDNNAAAGTEFLPYSDGAQIEHFDQLSSITKEDMVAYWKMAATAAKDNKIVLYKAWPDHDINWLNRKFMSQSPAKKEAFAREKITYPLACYLIGAEENSYFCYGWGYGIDDGQLVDYPEYRKPLGAPKSRARRTGWIFRREFEHANVAVDLENRKARIQWLRD</sequence>
<comment type="caution">
    <text evidence="1">The sequence shown here is derived from an EMBL/GenBank/DDBJ whole genome shotgun (WGS) entry which is preliminary data.</text>
</comment>
<evidence type="ECO:0007829" key="2">
    <source>
        <dbReference type="PDB" id="9F9V"/>
    </source>
</evidence>
<name>A0ACD6B9R8_9BACT</name>
<organism evidence="1">
    <name type="scientific">Rhodopirellula sp. SWK7</name>
    <dbReference type="NCBI Taxonomy" id="595460"/>
    <lineage>
        <taxon>Bacteria</taxon>
        <taxon>Pseudomonadati</taxon>
        <taxon>Planctomycetota</taxon>
        <taxon>Planctomycetia</taxon>
        <taxon>Pirellulales</taxon>
        <taxon>Pirellulaceae</taxon>
        <taxon>Rhodopirellula</taxon>
    </lineage>
</organism>
<keyword evidence="2" id="KW-0106">Calcium</keyword>
<feature type="binding site" evidence="2">
    <location>
        <position position="33"/>
    </location>
    <ligand>
        <name>Ca(2+)</name>
        <dbReference type="ChEBI" id="CHEBI:29108"/>
    </ligand>
</feature>
<dbReference type="PDB" id="9F9V">
    <property type="method" value="X-ray"/>
    <property type="resolution" value="1.57 A"/>
    <property type="chains" value="A/B=25-394"/>
</dbReference>
<feature type="binding site" evidence="2">
    <location>
        <position position="351"/>
    </location>
    <ligand>
        <name>Ca(2+)</name>
        <dbReference type="ChEBI" id="CHEBI:29108"/>
    </ligand>
</feature>
<keyword evidence="2" id="KW-0479">Metal-binding</keyword>
<protein>
    <submittedName>
        <fullName evidence="1">Secreted protein</fullName>
    </submittedName>
</protein>
<reference evidence="1" key="2">
    <citation type="journal article" date="2013" name="Mar. Genomics">
        <title>Expression of sulfatases in Rhodopirellula baltica and the diversity of sulfatases in the genus Rhodopirellula.</title>
        <authorList>
            <person name="Wegner C.E."/>
            <person name="Richter-Heitmann T."/>
            <person name="Klindworth A."/>
            <person name="Klockow C."/>
            <person name="Richter M."/>
            <person name="Achstetter T."/>
            <person name="Glockner F.O."/>
            <person name="Harder J."/>
        </authorList>
    </citation>
    <scope>NUCLEOTIDE SEQUENCE</scope>
    <source>
        <strain evidence="1">SWK7</strain>
    </source>
</reference>
<evidence type="ECO:0000313" key="1">
    <source>
        <dbReference type="EMBL" id="EMI43294.1"/>
    </source>
</evidence>
<accession>A0ACD6B9R8</accession>
<accession>M5T2H2</accession>